<proteinExistence type="predicted"/>
<gene>
    <name evidence="1" type="ORF">KDL01_12915</name>
</gene>
<dbReference type="EMBL" id="JAGSOG010000050">
    <property type="protein sequence ID" value="MBR7834169.1"/>
    <property type="molecule type" value="Genomic_DNA"/>
</dbReference>
<evidence type="ECO:0000313" key="2">
    <source>
        <dbReference type="Proteomes" id="UP000675781"/>
    </source>
</evidence>
<comment type="caution">
    <text evidence="1">The sequence shown here is derived from an EMBL/GenBank/DDBJ whole genome shotgun (WGS) entry which is preliminary data.</text>
</comment>
<reference evidence="1" key="1">
    <citation type="submission" date="2021-04" db="EMBL/GenBank/DDBJ databases">
        <title>Genome based classification of Actinospica acidithermotolerans sp. nov., an actinobacterium isolated from an Indonesian hot spring.</title>
        <authorList>
            <person name="Kusuma A.B."/>
            <person name="Putra K.E."/>
            <person name="Nafisah S."/>
            <person name="Loh J."/>
            <person name="Nouioui I."/>
            <person name="Goodfellow M."/>
        </authorList>
    </citation>
    <scope>NUCLEOTIDE SEQUENCE</scope>
    <source>
        <strain evidence="1">CSCA 57</strain>
    </source>
</reference>
<name>A0A941EUK2_9ACTN</name>
<protein>
    <submittedName>
        <fullName evidence="1">Uncharacterized protein</fullName>
    </submittedName>
</protein>
<evidence type="ECO:0000313" key="1">
    <source>
        <dbReference type="EMBL" id="MBR7834169.1"/>
    </source>
</evidence>
<dbReference type="Proteomes" id="UP000675781">
    <property type="component" value="Unassembled WGS sequence"/>
</dbReference>
<accession>A0A941EUK2</accession>
<dbReference type="RefSeq" id="WP_212528690.1">
    <property type="nucleotide sequence ID" value="NZ_JAGSOG010000050.1"/>
</dbReference>
<organism evidence="1 2">
    <name type="scientific">Actinospica durhamensis</name>
    <dbReference type="NCBI Taxonomy" id="1508375"/>
    <lineage>
        <taxon>Bacteria</taxon>
        <taxon>Bacillati</taxon>
        <taxon>Actinomycetota</taxon>
        <taxon>Actinomycetes</taxon>
        <taxon>Catenulisporales</taxon>
        <taxon>Actinospicaceae</taxon>
        <taxon>Actinospica</taxon>
    </lineage>
</organism>
<keyword evidence="2" id="KW-1185">Reference proteome</keyword>
<sequence>MNAAEVAGFVVVVVILPVALNESAELSGWLAKRLVRWGARRLGAPEEIARYEEEWLADLAQVPGKITKVGYACGVLMWSVPRLRSQVRRRAAKQAKPAEKARRAESVAEVFPPMLHKLLVAVISGGLSLGTALLSPDSSMIEALMISIIISGVALIVDYLREVDDRLASISSLMRGVPGSVEVRAEVVEASGPIAAESTSAALRSSDRGRPPRGER</sequence>
<dbReference type="AlphaFoldDB" id="A0A941EUK2"/>